<dbReference type="InterPro" id="IPR012910">
    <property type="entry name" value="Plug_dom"/>
</dbReference>
<evidence type="ECO:0000259" key="2">
    <source>
        <dbReference type="Pfam" id="PF07715"/>
    </source>
</evidence>
<organism evidence="3">
    <name type="scientific">marine metagenome</name>
    <dbReference type="NCBI Taxonomy" id="408172"/>
    <lineage>
        <taxon>unclassified sequences</taxon>
        <taxon>metagenomes</taxon>
        <taxon>ecological metagenomes</taxon>
    </lineage>
</organism>
<dbReference type="EMBL" id="UINC01035406">
    <property type="protein sequence ID" value="SVB27754.1"/>
    <property type="molecule type" value="Genomic_DNA"/>
</dbReference>
<protein>
    <recommendedName>
        <fullName evidence="2">TonB-dependent receptor plug domain-containing protein</fullName>
    </recommendedName>
</protein>
<dbReference type="GO" id="GO:0009279">
    <property type="term" value="C:cell outer membrane"/>
    <property type="evidence" value="ECO:0007669"/>
    <property type="project" value="TreeGrafter"/>
</dbReference>
<keyword evidence="1" id="KW-0732">Signal</keyword>
<dbReference type="AlphaFoldDB" id="A0A382CPJ7"/>
<dbReference type="PROSITE" id="PS52016">
    <property type="entry name" value="TONB_DEPENDENT_REC_3"/>
    <property type="match status" value="1"/>
</dbReference>
<dbReference type="InterPro" id="IPR037066">
    <property type="entry name" value="Plug_dom_sf"/>
</dbReference>
<evidence type="ECO:0000256" key="1">
    <source>
        <dbReference type="ARBA" id="ARBA00022729"/>
    </source>
</evidence>
<sequence length="168" mass="17107">MNGPGLALGLISILFAVHVSAQEDALPLDGLVVTASPTPRAIEGVANHVSILSGEDLRASGINHVGEALRNVAGLHVIRNGSIGSVTSLFLRGGESDYTLVLVDGMQVNQPGGGFDFASLTTDNVERIEIVRGPGSALYGSDAMAGVVHIITRAGTGSPQVTARLGTA</sequence>
<dbReference type="GO" id="GO:0015889">
    <property type="term" value="P:cobalamin transport"/>
    <property type="evidence" value="ECO:0007669"/>
    <property type="project" value="TreeGrafter"/>
</dbReference>
<dbReference type="SUPFAM" id="SSF56935">
    <property type="entry name" value="Porins"/>
    <property type="match status" value="1"/>
</dbReference>
<proteinExistence type="predicted"/>
<dbReference type="InterPro" id="IPR039426">
    <property type="entry name" value="TonB-dep_rcpt-like"/>
</dbReference>
<dbReference type="Gene3D" id="2.170.130.10">
    <property type="entry name" value="TonB-dependent receptor, plug domain"/>
    <property type="match status" value="1"/>
</dbReference>
<dbReference type="Pfam" id="PF07715">
    <property type="entry name" value="Plug"/>
    <property type="match status" value="1"/>
</dbReference>
<reference evidence="3" key="1">
    <citation type="submission" date="2018-05" db="EMBL/GenBank/DDBJ databases">
        <authorList>
            <person name="Lanie J.A."/>
            <person name="Ng W.-L."/>
            <person name="Kazmierczak K.M."/>
            <person name="Andrzejewski T.M."/>
            <person name="Davidsen T.M."/>
            <person name="Wayne K.J."/>
            <person name="Tettelin H."/>
            <person name="Glass J.I."/>
            <person name="Rusch D."/>
            <person name="Podicherti R."/>
            <person name="Tsui H.-C.T."/>
            <person name="Winkler M.E."/>
        </authorList>
    </citation>
    <scope>NUCLEOTIDE SEQUENCE</scope>
</reference>
<name>A0A382CPJ7_9ZZZZ</name>
<dbReference type="PANTHER" id="PTHR30069">
    <property type="entry name" value="TONB-DEPENDENT OUTER MEMBRANE RECEPTOR"/>
    <property type="match status" value="1"/>
</dbReference>
<feature type="domain" description="TonB-dependent receptor plug" evidence="2">
    <location>
        <begin position="45"/>
        <end position="147"/>
    </location>
</feature>
<accession>A0A382CPJ7</accession>
<gene>
    <name evidence="3" type="ORF">METZ01_LOCUS180608</name>
</gene>
<dbReference type="PANTHER" id="PTHR30069:SF53">
    <property type="entry name" value="COLICIN I RECEPTOR-RELATED"/>
    <property type="match status" value="1"/>
</dbReference>
<evidence type="ECO:0000313" key="3">
    <source>
        <dbReference type="EMBL" id="SVB27754.1"/>
    </source>
</evidence>
<feature type="non-terminal residue" evidence="3">
    <location>
        <position position="168"/>
    </location>
</feature>